<comment type="caution">
    <text evidence="2">The sequence shown here is derived from an EMBL/GenBank/DDBJ whole genome shotgun (WGS) entry which is preliminary data.</text>
</comment>
<evidence type="ECO:0000313" key="2">
    <source>
        <dbReference type="EMBL" id="PDZ94350.1"/>
    </source>
</evidence>
<gene>
    <name evidence="2" type="ORF">CON36_34265</name>
</gene>
<dbReference type="EMBL" id="NVMX01000206">
    <property type="protein sequence ID" value="PDZ94350.1"/>
    <property type="molecule type" value="Genomic_DNA"/>
</dbReference>
<organism evidence="2 3">
    <name type="scientific">Bacillus cereus</name>
    <dbReference type="NCBI Taxonomy" id="1396"/>
    <lineage>
        <taxon>Bacteria</taxon>
        <taxon>Bacillati</taxon>
        <taxon>Bacillota</taxon>
        <taxon>Bacilli</taxon>
        <taxon>Bacillales</taxon>
        <taxon>Bacillaceae</taxon>
        <taxon>Bacillus</taxon>
        <taxon>Bacillus cereus group</taxon>
    </lineage>
</organism>
<dbReference type="RefSeq" id="WP_098007079.1">
    <property type="nucleotide sequence ID" value="NZ_NVMX01000206.1"/>
</dbReference>
<dbReference type="AlphaFoldDB" id="A0A9X6SSI8"/>
<keyword evidence="1" id="KW-0175">Coiled coil</keyword>
<evidence type="ECO:0000313" key="3">
    <source>
        <dbReference type="Proteomes" id="UP000219922"/>
    </source>
</evidence>
<name>A0A9X6SSI8_BACCE</name>
<evidence type="ECO:0000256" key="1">
    <source>
        <dbReference type="SAM" id="Coils"/>
    </source>
</evidence>
<proteinExistence type="predicted"/>
<accession>A0A9X6SSI8</accession>
<dbReference type="Proteomes" id="UP000219922">
    <property type="component" value="Unassembled WGS sequence"/>
</dbReference>
<sequence>MDAIKDNYIFRSYDELLRDYVNEKFELVHYELVLDSLYMSKDKNDEWKEKRKHAIRLYEETKENVDFISSLLAEERERNIVNK</sequence>
<protein>
    <submittedName>
        <fullName evidence="2">Uncharacterized protein</fullName>
    </submittedName>
</protein>
<feature type="coiled-coil region" evidence="1">
    <location>
        <begin position="44"/>
        <end position="78"/>
    </location>
</feature>
<reference evidence="2 3" key="1">
    <citation type="submission" date="2017-09" db="EMBL/GenBank/DDBJ databases">
        <title>Large-scale bioinformatics analysis of Bacillus genomes uncovers conserved roles of natural products in bacterial physiology.</title>
        <authorList>
            <consortium name="Agbiome Team Llc"/>
            <person name="Bleich R.M."/>
            <person name="Grubbs K.J."/>
            <person name="Santa Maria K.C."/>
            <person name="Allen S.E."/>
            <person name="Farag S."/>
            <person name="Shank E.A."/>
            <person name="Bowers A."/>
        </authorList>
    </citation>
    <scope>NUCLEOTIDE SEQUENCE [LARGE SCALE GENOMIC DNA]</scope>
    <source>
        <strain evidence="2 3">AFS092789</strain>
    </source>
</reference>